<dbReference type="HOGENOM" id="CLU_198411_0_0_11"/>
<dbReference type="Proteomes" id="UP000000377">
    <property type="component" value="Chromosome"/>
</dbReference>
<accession>D7CDR7</accession>
<dbReference type="STRING" id="749414.SBI_01461"/>
<name>D7CDR7_STRBB</name>
<protein>
    <submittedName>
        <fullName evidence="2">Uncharacterized protein</fullName>
    </submittedName>
</protein>
<dbReference type="AlphaFoldDB" id="D7CDR7"/>
<organism evidence="2 3">
    <name type="scientific">Streptomyces bingchenggensis (strain BCW-1)</name>
    <dbReference type="NCBI Taxonomy" id="749414"/>
    <lineage>
        <taxon>Bacteria</taxon>
        <taxon>Bacillati</taxon>
        <taxon>Actinomycetota</taxon>
        <taxon>Actinomycetes</taxon>
        <taxon>Kitasatosporales</taxon>
        <taxon>Streptomycetaceae</taxon>
        <taxon>Streptomyces</taxon>
    </lineage>
</organism>
<dbReference type="eggNOG" id="ENOG50325X4">
    <property type="taxonomic scope" value="Bacteria"/>
</dbReference>
<evidence type="ECO:0000313" key="3">
    <source>
        <dbReference type="Proteomes" id="UP000000377"/>
    </source>
</evidence>
<dbReference type="KEGG" id="sbh:SBI_01461"/>
<evidence type="ECO:0000256" key="1">
    <source>
        <dbReference type="SAM" id="MobiDB-lite"/>
    </source>
</evidence>
<sequence>MAPPEQLPMPAQDRLGADQQQKVSQPVFGEVVEQSGKDGAVSVGEGRPADPALQDQ</sequence>
<feature type="region of interest" description="Disordered" evidence="1">
    <location>
        <begin position="1"/>
        <end position="56"/>
    </location>
</feature>
<reference evidence="2 3" key="1">
    <citation type="journal article" date="2010" name="J. Bacteriol.">
        <title>Genome sequence of the milbemycin-producing bacterium Streptomyces bingchenggensis.</title>
        <authorList>
            <person name="Wang X.J."/>
            <person name="Yan Y.J."/>
            <person name="Zhang B."/>
            <person name="An J."/>
            <person name="Wang J.J."/>
            <person name="Tian J."/>
            <person name="Jiang L."/>
            <person name="Chen Y.H."/>
            <person name="Huang S.X."/>
            <person name="Yin M."/>
            <person name="Zhang J."/>
            <person name="Gao A.L."/>
            <person name="Liu C.X."/>
            <person name="Zhu Z.X."/>
            <person name="Xiang W.S."/>
        </authorList>
    </citation>
    <scope>NUCLEOTIDE SEQUENCE [LARGE SCALE GENOMIC DNA]</scope>
    <source>
        <strain evidence="2 3">BCW-1</strain>
    </source>
</reference>
<gene>
    <name evidence="2" type="ordered locus">SBI_01461</name>
</gene>
<proteinExistence type="predicted"/>
<dbReference type="EMBL" id="CP002047">
    <property type="protein sequence ID" value="ADI04582.1"/>
    <property type="molecule type" value="Genomic_DNA"/>
</dbReference>
<evidence type="ECO:0000313" key="2">
    <source>
        <dbReference type="EMBL" id="ADI04582.1"/>
    </source>
</evidence>
<keyword evidence="3" id="KW-1185">Reference proteome</keyword>